<name>A0ABY7PFX1_9ACTN</name>
<feature type="region of interest" description="Disordered" evidence="1">
    <location>
        <begin position="70"/>
        <end position="93"/>
    </location>
</feature>
<keyword evidence="3" id="KW-1185">Reference proteome</keyword>
<accession>A0ABY7PFX1</accession>
<organism evidence="2 3">
    <name type="scientific">Streptomyces camelliae</name>
    <dbReference type="NCBI Taxonomy" id="3004093"/>
    <lineage>
        <taxon>Bacteria</taxon>
        <taxon>Bacillati</taxon>
        <taxon>Actinomycetota</taxon>
        <taxon>Actinomycetes</taxon>
        <taxon>Kitasatosporales</taxon>
        <taxon>Streptomycetaceae</taxon>
        <taxon>Streptomyces</taxon>
    </lineage>
</organism>
<evidence type="ECO:0000256" key="1">
    <source>
        <dbReference type="SAM" id="MobiDB-lite"/>
    </source>
</evidence>
<sequence>MPAIFRFHAVQEIDFDVDLREIQGQERLDVLCGFMTGAPARSERTNPAPSASIYREDTCSGWSCRRVGGRRRPGRSDGVFGVGSGRFTDRYEE</sequence>
<dbReference type="EMBL" id="CP115300">
    <property type="protein sequence ID" value="WBO69531.1"/>
    <property type="molecule type" value="Genomic_DNA"/>
</dbReference>
<protein>
    <submittedName>
        <fullName evidence="2">Uncharacterized protein</fullName>
    </submittedName>
</protein>
<reference evidence="2 3" key="1">
    <citation type="submission" date="2022-12" db="EMBL/GenBank/DDBJ databases">
        <authorList>
            <person name="Mo P."/>
        </authorList>
    </citation>
    <scope>NUCLEOTIDE SEQUENCE [LARGE SCALE GENOMIC DNA]</scope>
    <source>
        <strain evidence="2 3">HUAS 2-6</strain>
    </source>
</reference>
<evidence type="ECO:0000313" key="3">
    <source>
        <dbReference type="Proteomes" id="UP001212326"/>
    </source>
</evidence>
<evidence type="ECO:0000313" key="2">
    <source>
        <dbReference type="EMBL" id="WBO69531.1"/>
    </source>
</evidence>
<proteinExistence type="predicted"/>
<gene>
    <name evidence="2" type="ORF">O1G22_39695</name>
</gene>
<dbReference type="Proteomes" id="UP001212326">
    <property type="component" value="Chromosome"/>
</dbReference>